<feature type="non-terminal residue" evidence="2">
    <location>
        <position position="72"/>
    </location>
</feature>
<keyword evidence="1" id="KW-0812">Transmembrane</keyword>
<name>A0ABU9FYU9_9VIBR</name>
<reference evidence="2 3" key="1">
    <citation type="submission" date="2024-02" db="EMBL/GenBank/DDBJ databases">
        <title>Bacteria isolated from the canopy kelp, Nereocystis luetkeana.</title>
        <authorList>
            <person name="Pfister C.A."/>
            <person name="Younker I.T."/>
            <person name="Light S.H."/>
        </authorList>
    </citation>
    <scope>NUCLEOTIDE SEQUENCE [LARGE SCALE GENOMIC DNA]</scope>
    <source>
        <strain evidence="2 3">TI.1.15</strain>
    </source>
</reference>
<feature type="non-terminal residue" evidence="2">
    <location>
        <position position="1"/>
    </location>
</feature>
<organism evidence="2 3">
    <name type="scientific">Vibrio echinoideorum</name>
    <dbReference type="NCBI Taxonomy" id="2100116"/>
    <lineage>
        <taxon>Bacteria</taxon>
        <taxon>Pseudomonadati</taxon>
        <taxon>Pseudomonadota</taxon>
        <taxon>Gammaproteobacteria</taxon>
        <taxon>Vibrionales</taxon>
        <taxon>Vibrionaceae</taxon>
        <taxon>Vibrio</taxon>
    </lineage>
</organism>
<comment type="caution">
    <text evidence="2">The sequence shown here is derived from an EMBL/GenBank/DDBJ whole genome shotgun (WGS) entry which is preliminary data.</text>
</comment>
<keyword evidence="1" id="KW-0472">Membrane</keyword>
<sequence length="72" mass="7965">ILELGQLSSGQSYSQSWEMVNDLGGKDYPLATLTVQSDLCMILNDFEDRVLLLLAFKAVIIFLLSVVCLTIV</sequence>
<evidence type="ECO:0000313" key="2">
    <source>
        <dbReference type="EMBL" id="MEL0611395.1"/>
    </source>
</evidence>
<accession>A0ABU9FYU9</accession>
<keyword evidence="1" id="KW-1133">Transmembrane helix</keyword>
<evidence type="ECO:0000313" key="3">
    <source>
        <dbReference type="Proteomes" id="UP001377160"/>
    </source>
</evidence>
<dbReference type="Proteomes" id="UP001377160">
    <property type="component" value="Unassembled WGS sequence"/>
</dbReference>
<protein>
    <submittedName>
        <fullName evidence="2">Uncharacterized protein</fullName>
    </submittedName>
</protein>
<keyword evidence="3" id="KW-1185">Reference proteome</keyword>
<proteinExistence type="predicted"/>
<evidence type="ECO:0000256" key="1">
    <source>
        <dbReference type="SAM" id="Phobius"/>
    </source>
</evidence>
<feature type="transmembrane region" description="Helical" evidence="1">
    <location>
        <begin position="51"/>
        <end position="71"/>
    </location>
</feature>
<gene>
    <name evidence="2" type="ORF">V8Z71_24280</name>
</gene>
<dbReference type="EMBL" id="JBANDX010000221">
    <property type="protein sequence ID" value="MEL0611395.1"/>
    <property type="molecule type" value="Genomic_DNA"/>
</dbReference>
<dbReference type="RefSeq" id="WP_341636245.1">
    <property type="nucleotide sequence ID" value="NZ_JBANDX010000221.1"/>
</dbReference>